<gene>
    <name evidence="2" type="ORF">LCGC14_2145020</name>
</gene>
<accession>A0A0F9DX51</accession>
<organism evidence="2">
    <name type="scientific">marine sediment metagenome</name>
    <dbReference type="NCBI Taxonomy" id="412755"/>
    <lineage>
        <taxon>unclassified sequences</taxon>
        <taxon>metagenomes</taxon>
        <taxon>ecological metagenomes</taxon>
    </lineage>
</organism>
<name>A0A0F9DX51_9ZZZZ</name>
<dbReference type="AlphaFoldDB" id="A0A0F9DX51"/>
<comment type="caution">
    <text evidence="2">The sequence shown here is derived from an EMBL/GenBank/DDBJ whole genome shotgun (WGS) entry which is preliminary data.</text>
</comment>
<evidence type="ECO:0000256" key="1">
    <source>
        <dbReference type="SAM" id="MobiDB-lite"/>
    </source>
</evidence>
<evidence type="ECO:0000313" key="2">
    <source>
        <dbReference type="EMBL" id="KKL66433.1"/>
    </source>
</evidence>
<sequence>IIEEGLSVRQIEDISNENPNGNREKTSSKADDFTFLEEELRKSTGSKVKVKSKNCRGRVEIYFDNSKDLNAIKKKLL</sequence>
<dbReference type="EMBL" id="LAZR01027203">
    <property type="protein sequence ID" value="KKL66433.1"/>
    <property type="molecule type" value="Genomic_DNA"/>
</dbReference>
<feature type="non-terminal residue" evidence="2">
    <location>
        <position position="1"/>
    </location>
</feature>
<proteinExistence type="predicted"/>
<reference evidence="2" key="1">
    <citation type="journal article" date="2015" name="Nature">
        <title>Complex archaea that bridge the gap between prokaryotes and eukaryotes.</title>
        <authorList>
            <person name="Spang A."/>
            <person name="Saw J.H."/>
            <person name="Jorgensen S.L."/>
            <person name="Zaremba-Niedzwiedzka K."/>
            <person name="Martijn J."/>
            <person name="Lind A.E."/>
            <person name="van Eijk R."/>
            <person name="Schleper C."/>
            <person name="Guy L."/>
            <person name="Ettema T.J."/>
        </authorList>
    </citation>
    <scope>NUCLEOTIDE SEQUENCE</scope>
</reference>
<protein>
    <recommendedName>
        <fullName evidence="3">ParB/Spo0J HTH domain-containing protein</fullName>
    </recommendedName>
</protein>
<evidence type="ECO:0008006" key="3">
    <source>
        <dbReference type="Google" id="ProtNLM"/>
    </source>
</evidence>
<feature type="region of interest" description="Disordered" evidence="1">
    <location>
        <begin position="11"/>
        <end position="30"/>
    </location>
</feature>